<reference evidence="1 2" key="1">
    <citation type="journal article" date="2001" name="Nature">
        <title>Genome sequence and gene compaction of the eukaryote parasite Encephalitozoon cuniculi.</title>
        <authorList>
            <person name="Katinka M.D."/>
            <person name="Duprat S."/>
            <person name="Cornillot E."/>
            <person name="Metenier G."/>
            <person name="Thomarat F."/>
            <person name="Prensier G."/>
            <person name="Barbe V."/>
            <person name="Peyretaillade E."/>
            <person name="Brottier P."/>
            <person name="Wincker P."/>
            <person name="Delbac F."/>
            <person name="El Alaoui H."/>
            <person name="Peyret P."/>
            <person name="Saurin W."/>
            <person name="Gouy M."/>
            <person name="Weissenbach J."/>
            <person name="Vivares C.P."/>
        </authorList>
    </citation>
    <scope>NUCLEOTIDE SEQUENCE [LARGE SCALE GENOMIC DNA]</scope>
    <source>
        <strain evidence="1 2">GB-M1</strain>
    </source>
</reference>
<accession>I7L8J2</accession>
<dbReference type="EMDB" id="EMD-13936"/>
<dbReference type="InterPro" id="IPR014722">
    <property type="entry name" value="Rib_uL2_dom2"/>
</dbReference>
<dbReference type="CDD" id="cd23702">
    <property type="entry name" value="eL14"/>
    <property type="match status" value="1"/>
</dbReference>
<keyword evidence="3" id="KW-0002">3D-structure</keyword>
<dbReference type="GeneID" id="77136373"/>
<dbReference type="RefSeq" id="NP_001402504.1">
    <property type="nucleotide sequence ID" value="NM_001415669.1"/>
</dbReference>
<name>I7L8J2_ENCCU</name>
<evidence type="ECO:0007829" key="3">
    <source>
        <dbReference type="PDB" id="7QEP"/>
    </source>
</evidence>
<dbReference type="InParanoid" id="I7L8J2"/>
<sequence length="106" mass="12254">MRTVRLGRIVTPALKERRHTYAIIVGIIDVTFVLLQRKDGEREICSVANLHLEDEAFDIKGLSAEEIGKLIPEDTYIEDTTNDFDRFKLKLRKRVEEELLKEKGLA</sequence>
<organism evidence="1 2">
    <name type="scientific">Encephalitozoon cuniculi (strain GB-M1)</name>
    <name type="common">Microsporidian parasite</name>
    <dbReference type="NCBI Taxonomy" id="284813"/>
    <lineage>
        <taxon>Eukaryota</taxon>
        <taxon>Fungi</taxon>
        <taxon>Fungi incertae sedis</taxon>
        <taxon>Microsporidia</taxon>
        <taxon>Unikaryonidae</taxon>
        <taxon>Encephalitozoon</taxon>
    </lineage>
</organism>
<keyword evidence="2" id="KW-1185">Reference proteome</keyword>
<protein>
    <submittedName>
        <fullName evidence="1">ECU06_1215 protein</fullName>
    </submittedName>
</protein>
<evidence type="ECO:0000313" key="1">
    <source>
        <dbReference type="EMBL" id="CCI73947.1"/>
    </source>
</evidence>
<dbReference type="PDB" id="7QEP">
    <property type="method" value="EM"/>
    <property type="resolution" value="2.70 A"/>
    <property type="chains" value="M4=1-106"/>
</dbReference>
<reference evidence="1 2" key="2">
    <citation type="journal article" date="2009" name="BMC Genomics">
        <title>Identification of transcriptional signals in Encephalitozoon cuniculi widespread among Microsporidia phylum: support for accurate structural genome annotation.</title>
        <authorList>
            <person name="Peyretaillade E."/>
            <person name="Goncalves O."/>
            <person name="Terrat S."/>
            <person name="Dugat-Bony E."/>
            <person name="Wincker P."/>
            <person name="Cornman R.S."/>
            <person name="Evans J.D."/>
            <person name="Delbac F."/>
            <person name="Peyret P."/>
        </authorList>
    </citation>
    <scope>NUCLEOTIDE SEQUENCE [LARGE SCALE GENOMIC DNA]</scope>
    <source>
        <strain evidence="1 2">GB-M1</strain>
    </source>
</reference>
<dbReference type="KEGG" id="ecu:ECU06_1215"/>
<gene>
    <name evidence="1" type="ordered locus">ECU06_1215</name>
</gene>
<evidence type="ECO:0000313" key="2">
    <source>
        <dbReference type="Proteomes" id="UP000000819"/>
    </source>
</evidence>
<dbReference type="Gene3D" id="2.30.30.30">
    <property type="match status" value="1"/>
</dbReference>
<dbReference type="HOGENOM" id="CLU_176430_0_0_1"/>
<dbReference type="AlphaFoldDB" id="I7L8J2"/>
<proteinExistence type="evidence at protein level"/>
<dbReference type="Proteomes" id="UP000000819">
    <property type="component" value="Chromosome VI"/>
</dbReference>
<dbReference type="STRING" id="284813.I7L8J2"/>
<dbReference type="EMBL" id="AL590446">
    <property type="protein sequence ID" value="CCI73947.1"/>
    <property type="molecule type" value="Genomic_DNA"/>
</dbReference>
<reference evidence="3" key="3">
    <citation type="journal article" date="2022" name="Nat. Commun.">
        <title>Adaptation to genome decay in the structure of the smallest eukaryotic ribosome.</title>
        <authorList>
            <person name="Nicholson D."/>
            <person name="Salamina M."/>
            <person name="Panek J."/>
            <person name="Helena-Bueno K."/>
            <person name="Brown C.R."/>
            <person name="Hirt R.P."/>
            <person name="Ranson N.A."/>
            <person name="Melnikov S.V."/>
        </authorList>
    </citation>
    <scope>STRUCTURE BY ELECTRON MICROSCOPY (2.70 ANGSTROMS)</scope>
</reference>
<dbReference type="VEuPathDB" id="MicrosporidiaDB:ECU06_1215"/>
<dbReference type="OrthoDB" id="2188806at2759"/>